<keyword evidence="3" id="KW-0808">Transferase</keyword>
<dbReference type="InterPro" id="IPR002867">
    <property type="entry name" value="IBR_dom"/>
</dbReference>
<dbReference type="EMBL" id="CAJOBF010002662">
    <property type="protein sequence ID" value="CAF4048673.1"/>
    <property type="molecule type" value="Genomic_DNA"/>
</dbReference>
<evidence type="ECO:0000256" key="6">
    <source>
        <dbReference type="ARBA" id="ARBA00022771"/>
    </source>
</evidence>
<dbReference type="GO" id="GO:0008270">
    <property type="term" value="F:zinc ion binding"/>
    <property type="evidence" value="ECO:0007669"/>
    <property type="project" value="UniProtKB-KW"/>
</dbReference>
<evidence type="ECO:0000256" key="8">
    <source>
        <dbReference type="ARBA" id="ARBA00022833"/>
    </source>
</evidence>
<dbReference type="Proteomes" id="UP000663842">
    <property type="component" value="Unassembled WGS sequence"/>
</dbReference>
<keyword evidence="6" id="KW-0863">Zinc-finger</keyword>
<dbReference type="PANTHER" id="PTHR11685">
    <property type="entry name" value="RBR FAMILY RING FINGER AND IBR DOMAIN-CONTAINING"/>
    <property type="match status" value="1"/>
</dbReference>
<name>A0A816Y060_9BILA</name>
<evidence type="ECO:0000256" key="4">
    <source>
        <dbReference type="ARBA" id="ARBA00022723"/>
    </source>
</evidence>
<dbReference type="InterPro" id="IPR000433">
    <property type="entry name" value="Znf_ZZ"/>
</dbReference>
<keyword evidence="5" id="KW-0677">Repeat</keyword>
<dbReference type="InterPro" id="IPR043145">
    <property type="entry name" value="Znf_ZZ_sf"/>
</dbReference>
<evidence type="ECO:0000256" key="1">
    <source>
        <dbReference type="ARBA" id="ARBA00001798"/>
    </source>
</evidence>
<keyword evidence="8" id="KW-0862">Zinc</keyword>
<dbReference type="PROSITE" id="PS01357">
    <property type="entry name" value="ZF_ZZ_1"/>
    <property type="match status" value="1"/>
</dbReference>
<dbReference type="Pfam" id="PF01485">
    <property type="entry name" value="IBR"/>
    <property type="match status" value="1"/>
</dbReference>
<dbReference type="SUPFAM" id="SSF57850">
    <property type="entry name" value="RING/U-box"/>
    <property type="match status" value="3"/>
</dbReference>
<evidence type="ECO:0000256" key="7">
    <source>
        <dbReference type="ARBA" id="ARBA00022786"/>
    </source>
</evidence>
<dbReference type="GO" id="GO:0016567">
    <property type="term" value="P:protein ubiquitination"/>
    <property type="evidence" value="ECO:0007669"/>
    <property type="project" value="InterPro"/>
</dbReference>
<evidence type="ECO:0000313" key="11">
    <source>
        <dbReference type="EMBL" id="CAF4048673.1"/>
    </source>
</evidence>
<evidence type="ECO:0000313" key="12">
    <source>
        <dbReference type="Proteomes" id="UP000663887"/>
    </source>
</evidence>
<dbReference type="CDD" id="cd20335">
    <property type="entry name" value="BRcat_RBR"/>
    <property type="match status" value="1"/>
</dbReference>
<dbReference type="Gene3D" id="3.30.60.90">
    <property type="match status" value="1"/>
</dbReference>
<dbReference type="SMART" id="SM00647">
    <property type="entry name" value="IBR"/>
    <property type="match status" value="2"/>
</dbReference>
<evidence type="ECO:0000256" key="5">
    <source>
        <dbReference type="ARBA" id="ARBA00022737"/>
    </source>
</evidence>
<dbReference type="GO" id="GO:0061630">
    <property type="term" value="F:ubiquitin protein ligase activity"/>
    <property type="evidence" value="ECO:0007669"/>
    <property type="project" value="UniProtKB-EC"/>
</dbReference>
<dbReference type="InterPro" id="IPR031127">
    <property type="entry name" value="E3_UB_ligase_RBR"/>
</dbReference>
<keyword evidence="4" id="KW-0479">Metal-binding</keyword>
<sequence length="800" mass="91057">MMATKATRSEGKLCGLCNTLINEYQYRAHVAKCGVSSGDDNDNKAETVLKVCGLCERQVKDLADHYRTCTGVTTTTNRNHEYQQKSRNTPIYEHPSVSVSNASKAKECIICSEMIAENVYANHVDRCISNSSIRSKQLTKTKECVICSEMIAENIYANHVNRCTSNLSMRSKNLKGTKECTICSKMIPEDDHAHHINKCLAQSSMKQTKQKTTKECIICFQEIAESDYAAHVDACISRSSSSTKPKPISRKSEVSCFTCSSPVSSSKTSSHTVPCRSHHIYCLKCLQNSMNEYIQSNTAPVCHSTLCDYEFSRYDVACIPLEADTIKRLSNCVKITRRPQCPICSFYIDFNTMDDFQKHVASCNSENFIPCEYCHCPYNVHRLNDHSQQCLSAPRSQQLQALIDFILPRTKYLATAQQIRVFIAHRKKTRAAIEPHAIIDALAELDGAFPFDIPTLDCGICMETCIYDDIFVFGCEENHKLCYVCFENSCASKMNNNETLTCGMCNYQLQEGEIKQLRVPADRKRQYLDYQIQKTFSAYVGGSQGIIRCPNGSCKWVAEASNPNDRFQVKCPMCGYEFCSLCNRQYHFRTTCQQIPEITERWFFWCDTERGRYWQARAQQDAQFRTQLDDYERQKAANIQRNQELAERYNELLADEQYKSANCRLCPHCQRVVQHLGGCDLMVCGQNYHGGDEQSGCGKGFRFSQALPYVSATNGGPQQVSNHVPEPEQQKLVVHHDIQCDTCHDQVQGIRFDCVHCASLIFCEKCEQRSTLEHSNEIRNQKKQQHVFQLITQSLNQNDS</sequence>
<accession>A0A816Y060</accession>
<dbReference type="PROSITE" id="PS51873">
    <property type="entry name" value="TRIAD"/>
    <property type="match status" value="1"/>
</dbReference>
<reference evidence="10" key="1">
    <citation type="submission" date="2021-02" db="EMBL/GenBank/DDBJ databases">
        <authorList>
            <person name="Nowell W R."/>
        </authorList>
    </citation>
    <scope>NUCLEOTIDE SEQUENCE</scope>
</reference>
<feature type="domain" description="RING-type" evidence="9">
    <location>
        <begin position="454"/>
        <end position="722"/>
    </location>
</feature>
<comment type="catalytic activity">
    <reaction evidence="1">
        <text>[E2 ubiquitin-conjugating enzyme]-S-ubiquitinyl-L-cysteine + [acceptor protein]-L-lysine = [E2 ubiquitin-conjugating enzyme]-L-cysteine + [acceptor protein]-N(6)-ubiquitinyl-L-lysine.</text>
        <dbReference type="EC" id="2.3.2.31"/>
    </reaction>
</comment>
<dbReference type="AlphaFoldDB" id="A0A816Y060"/>
<gene>
    <name evidence="11" type="ORF">UXM345_LOCUS19074</name>
    <name evidence="10" type="ORF">XDN619_LOCUS28679</name>
</gene>
<evidence type="ECO:0000259" key="9">
    <source>
        <dbReference type="PROSITE" id="PS51873"/>
    </source>
</evidence>
<proteinExistence type="predicted"/>
<evidence type="ECO:0000256" key="3">
    <source>
        <dbReference type="ARBA" id="ARBA00022679"/>
    </source>
</evidence>
<dbReference type="Proteomes" id="UP000663887">
    <property type="component" value="Unassembled WGS sequence"/>
</dbReference>
<protein>
    <recommendedName>
        <fullName evidence="2">RBR-type E3 ubiquitin transferase</fullName>
        <ecNumber evidence="2">2.3.2.31</ecNumber>
    </recommendedName>
</protein>
<dbReference type="InterPro" id="IPR044066">
    <property type="entry name" value="TRIAD_supradom"/>
</dbReference>
<comment type="caution">
    <text evidence="10">The sequence shown here is derived from an EMBL/GenBank/DDBJ whole genome shotgun (WGS) entry which is preliminary data.</text>
</comment>
<dbReference type="EC" id="2.3.2.31" evidence="2"/>
<organism evidence="10 12">
    <name type="scientific">Rotaria magnacalcarata</name>
    <dbReference type="NCBI Taxonomy" id="392030"/>
    <lineage>
        <taxon>Eukaryota</taxon>
        <taxon>Metazoa</taxon>
        <taxon>Spiralia</taxon>
        <taxon>Gnathifera</taxon>
        <taxon>Rotifera</taxon>
        <taxon>Eurotatoria</taxon>
        <taxon>Bdelloidea</taxon>
        <taxon>Philodinida</taxon>
        <taxon>Philodinidae</taxon>
        <taxon>Rotaria</taxon>
    </lineage>
</organism>
<keyword evidence="7" id="KW-0833">Ubl conjugation pathway</keyword>
<dbReference type="Gene3D" id="2.20.25.20">
    <property type="match status" value="1"/>
</dbReference>
<evidence type="ECO:0000256" key="2">
    <source>
        <dbReference type="ARBA" id="ARBA00012251"/>
    </source>
</evidence>
<dbReference type="EMBL" id="CAJNRG010013734">
    <property type="protein sequence ID" value="CAF2151126.1"/>
    <property type="molecule type" value="Genomic_DNA"/>
</dbReference>
<evidence type="ECO:0000313" key="10">
    <source>
        <dbReference type="EMBL" id="CAF2151126.1"/>
    </source>
</evidence>